<proteinExistence type="predicted"/>
<protein>
    <submittedName>
        <fullName evidence="2">Uncharacterized protein</fullName>
    </submittedName>
</protein>
<reference evidence="2 3" key="1">
    <citation type="journal article" date="2019" name="Sci. Rep.">
        <title>Orb-weaving spider Araneus ventricosus genome elucidates the spidroin gene catalogue.</title>
        <authorList>
            <person name="Kono N."/>
            <person name="Nakamura H."/>
            <person name="Ohtoshi R."/>
            <person name="Moran D.A.P."/>
            <person name="Shinohara A."/>
            <person name="Yoshida Y."/>
            <person name="Fujiwara M."/>
            <person name="Mori M."/>
            <person name="Tomita M."/>
            <person name="Arakawa K."/>
        </authorList>
    </citation>
    <scope>NUCLEOTIDE SEQUENCE [LARGE SCALE GENOMIC DNA]</scope>
</reference>
<evidence type="ECO:0000256" key="1">
    <source>
        <dbReference type="SAM" id="Phobius"/>
    </source>
</evidence>
<sequence length="120" mass="13855">MCHVTSGIDSILAQQRHIQLVYPIVPEGKQRMYVCMSFYLSHRNPPNEKRAKKLLLADIWLLFLLYSILAFSDAQKKKRNYRDVASRREAIRNVKGELKLKKKEAADWSTMSGSTWLGAS</sequence>
<keyword evidence="1" id="KW-0812">Transmembrane</keyword>
<gene>
    <name evidence="2" type="ORF">AVEN_189630_1</name>
</gene>
<dbReference type="AlphaFoldDB" id="A0A4Y2P461"/>
<organism evidence="2 3">
    <name type="scientific">Araneus ventricosus</name>
    <name type="common">Orbweaver spider</name>
    <name type="synonym">Epeira ventricosa</name>
    <dbReference type="NCBI Taxonomy" id="182803"/>
    <lineage>
        <taxon>Eukaryota</taxon>
        <taxon>Metazoa</taxon>
        <taxon>Ecdysozoa</taxon>
        <taxon>Arthropoda</taxon>
        <taxon>Chelicerata</taxon>
        <taxon>Arachnida</taxon>
        <taxon>Araneae</taxon>
        <taxon>Araneomorphae</taxon>
        <taxon>Entelegynae</taxon>
        <taxon>Araneoidea</taxon>
        <taxon>Araneidae</taxon>
        <taxon>Araneus</taxon>
    </lineage>
</organism>
<evidence type="ECO:0000313" key="3">
    <source>
        <dbReference type="Proteomes" id="UP000499080"/>
    </source>
</evidence>
<keyword evidence="1" id="KW-0472">Membrane</keyword>
<evidence type="ECO:0000313" key="2">
    <source>
        <dbReference type="EMBL" id="GBN45789.1"/>
    </source>
</evidence>
<dbReference type="Proteomes" id="UP000499080">
    <property type="component" value="Unassembled WGS sequence"/>
</dbReference>
<name>A0A4Y2P461_ARAVE</name>
<keyword evidence="1" id="KW-1133">Transmembrane helix</keyword>
<comment type="caution">
    <text evidence="2">The sequence shown here is derived from an EMBL/GenBank/DDBJ whole genome shotgun (WGS) entry which is preliminary data.</text>
</comment>
<feature type="transmembrane region" description="Helical" evidence="1">
    <location>
        <begin position="54"/>
        <end position="72"/>
    </location>
</feature>
<dbReference type="EMBL" id="BGPR01010360">
    <property type="protein sequence ID" value="GBN45789.1"/>
    <property type="molecule type" value="Genomic_DNA"/>
</dbReference>
<keyword evidence="3" id="KW-1185">Reference proteome</keyword>
<accession>A0A4Y2P461</accession>